<evidence type="ECO:0000256" key="2">
    <source>
        <dbReference type="ARBA" id="ARBA00044220"/>
    </source>
</evidence>
<dbReference type="FunFam" id="3.20.110.10:FF:000001">
    <property type="entry name" value="Alpha-mannosidase"/>
    <property type="match status" value="1"/>
</dbReference>
<keyword evidence="7" id="KW-1185">Reference proteome</keyword>
<dbReference type="Proteomes" id="UP000694405">
    <property type="component" value="Chromosome 23"/>
</dbReference>
<evidence type="ECO:0000259" key="5">
    <source>
        <dbReference type="Pfam" id="PF01074"/>
    </source>
</evidence>
<accession>A0A8V5H1Z0</accession>
<dbReference type="InterPro" id="IPR000602">
    <property type="entry name" value="Glyco_hydro_38_N"/>
</dbReference>
<evidence type="ECO:0000256" key="3">
    <source>
        <dbReference type="ARBA" id="ARBA00044241"/>
    </source>
</evidence>
<dbReference type="AlphaFoldDB" id="A0A8V5H1Z0"/>
<dbReference type="Ensembl" id="ENSMUNT00000035886.1">
    <property type="protein sequence ID" value="ENSMUNP00000024090.1"/>
    <property type="gene ID" value="ENSMUNG00000020051.1"/>
</dbReference>
<dbReference type="InterPro" id="IPR011330">
    <property type="entry name" value="Glyco_hydro/deAcase_b/a-brl"/>
</dbReference>
<dbReference type="Gene3D" id="3.20.110.10">
    <property type="entry name" value="Glycoside hydrolase 38, N terminal domain"/>
    <property type="match status" value="1"/>
</dbReference>
<dbReference type="GO" id="GO:0004559">
    <property type="term" value="F:alpha-mannosidase activity"/>
    <property type="evidence" value="ECO:0007669"/>
    <property type="project" value="InterPro"/>
</dbReference>
<dbReference type="CDD" id="cd10810">
    <property type="entry name" value="GH38N_AMII_LAM_like"/>
    <property type="match status" value="1"/>
</dbReference>
<evidence type="ECO:0000313" key="7">
    <source>
        <dbReference type="Proteomes" id="UP000694405"/>
    </source>
</evidence>
<dbReference type="InterPro" id="IPR027291">
    <property type="entry name" value="Glyco_hydro_38_N_sf"/>
</dbReference>
<dbReference type="GO" id="GO:0006013">
    <property type="term" value="P:mannose metabolic process"/>
    <property type="evidence" value="ECO:0007669"/>
    <property type="project" value="InterPro"/>
</dbReference>
<reference evidence="6" key="1">
    <citation type="submission" date="2020-03" db="EMBL/GenBank/DDBJ databases">
        <title>Melopsittacus undulatus (budgerigar) genome, bMelUnd1, maternal haplotype with Z.</title>
        <authorList>
            <person name="Gedman G."/>
            <person name="Mountcastle J."/>
            <person name="Haase B."/>
            <person name="Formenti G."/>
            <person name="Wright T."/>
            <person name="Apodaca J."/>
            <person name="Pelan S."/>
            <person name="Chow W."/>
            <person name="Rhie A."/>
            <person name="Howe K."/>
            <person name="Fedrigo O."/>
            <person name="Jarvis E.D."/>
        </authorList>
    </citation>
    <scope>NUCLEOTIDE SEQUENCE [LARGE SCALE GENOMIC DNA]</scope>
</reference>
<dbReference type="PANTHER" id="PTHR11607:SF3">
    <property type="entry name" value="LYSOSOMAL ALPHA-MANNOSIDASE"/>
    <property type="match status" value="1"/>
</dbReference>
<dbReference type="GO" id="GO:0005764">
    <property type="term" value="C:lysosome"/>
    <property type="evidence" value="ECO:0007669"/>
    <property type="project" value="TreeGrafter"/>
</dbReference>
<proteinExistence type="predicted"/>
<evidence type="ECO:0000256" key="1">
    <source>
        <dbReference type="ARBA" id="ARBA00044166"/>
    </source>
</evidence>
<dbReference type="Pfam" id="PF01074">
    <property type="entry name" value="Glyco_hydro_38N"/>
    <property type="match status" value="1"/>
</dbReference>
<reference evidence="6" key="3">
    <citation type="submission" date="2025-09" db="UniProtKB">
        <authorList>
            <consortium name="Ensembl"/>
        </authorList>
    </citation>
    <scope>IDENTIFICATION</scope>
</reference>
<evidence type="ECO:0000256" key="4">
    <source>
        <dbReference type="ARBA" id="ARBA00044360"/>
    </source>
</evidence>
<dbReference type="SUPFAM" id="SSF88713">
    <property type="entry name" value="Glycoside hydrolase/deacetylase"/>
    <property type="match status" value="1"/>
</dbReference>
<evidence type="ECO:0000313" key="6">
    <source>
        <dbReference type="Ensembl" id="ENSMUNP00000024090.1"/>
    </source>
</evidence>
<organism evidence="6 7">
    <name type="scientific">Melopsittacus undulatus</name>
    <name type="common">Budgerigar</name>
    <name type="synonym">Psittacus undulatus</name>
    <dbReference type="NCBI Taxonomy" id="13146"/>
    <lineage>
        <taxon>Eukaryota</taxon>
        <taxon>Metazoa</taxon>
        <taxon>Chordata</taxon>
        <taxon>Craniata</taxon>
        <taxon>Vertebrata</taxon>
        <taxon>Euteleostomi</taxon>
        <taxon>Archelosauria</taxon>
        <taxon>Archosauria</taxon>
        <taxon>Dinosauria</taxon>
        <taxon>Saurischia</taxon>
        <taxon>Theropoda</taxon>
        <taxon>Coelurosauria</taxon>
        <taxon>Aves</taxon>
        <taxon>Neognathae</taxon>
        <taxon>Neoaves</taxon>
        <taxon>Telluraves</taxon>
        <taxon>Australaves</taxon>
        <taxon>Psittaciformes</taxon>
        <taxon>Psittaculidae</taxon>
        <taxon>Melopsittacus</taxon>
    </lineage>
</organism>
<reference evidence="6" key="2">
    <citation type="submission" date="2025-08" db="UniProtKB">
        <authorList>
            <consortium name="Ensembl"/>
        </authorList>
    </citation>
    <scope>IDENTIFICATION</scope>
</reference>
<protein>
    <recommendedName>
        <fullName evidence="1">Lysosomal alpha-mannosidase</fullName>
    </recommendedName>
    <alternativeName>
        <fullName evidence="3">Lysosomal acid alpha-mannosidase</fullName>
    </alternativeName>
    <alternativeName>
        <fullName evidence="2">Mannosidase alpha class 2B member 1</fullName>
    </alternativeName>
    <alternativeName>
        <fullName evidence="4">Mannosidase alpha-B</fullName>
    </alternativeName>
</protein>
<dbReference type="PANTHER" id="PTHR11607">
    <property type="entry name" value="ALPHA-MANNOSIDASE"/>
    <property type="match status" value="1"/>
</dbReference>
<dbReference type="InterPro" id="IPR050843">
    <property type="entry name" value="Glycosyl_Hydrlase_38"/>
</dbReference>
<name>A0A8V5H1Z0_MELUD</name>
<feature type="domain" description="Glycoside hydrolase family 38 N-terminal" evidence="5">
    <location>
        <begin position="37"/>
        <end position="313"/>
    </location>
</feature>
<sequence length="324" mass="36393">GSRPLRPRPPCGRVLALLAPPPCRSLSCPTTSPDLLNVHLVPHTHDDVGWLKTVEQYFYGVHNDVQHAGVQYILDSVLVELVAQPSRRFIYAEVAFLQRWWRMQDEATRSILRQLVQEGRLELVGGGWTMADEAVTHYSSVLEQLGLGLGFLYRELGGCGTPRVAWQIDPFGHSRHSAAAFAQLGYDGLFLGRIDHQDKAQREQSRNMEMIWRGSGNLQSSGSDLFTGILPNMYNPPTGFCWDQLCSDPPIVDGDSEENNVGSIVSSFLDTANKQAKHYRTNHIIMTMGSDFHYENANLWFKNMDKLIAHVNAQVWGDLHDPNP</sequence>